<comment type="caution">
    <text evidence="3">The sequence shown here is derived from an EMBL/GenBank/DDBJ whole genome shotgun (WGS) entry which is preliminary data.</text>
</comment>
<evidence type="ECO:0000256" key="2">
    <source>
        <dbReference type="SAM" id="Phobius"/>
    </source>
</evidence>
<dbReference type="GeneID" id="87874907"/>
<keyword evidence="2" id="KW-0812">Transmembrane</keyword>
<feature type="region of interest" description="Disordered" evidence="1">
    <location>
        <begin position="536"/>
        <end position="563"/>
    </location>
</feature>
<dbReference type="Proteomes" id="UP001285908">
    <property type="component" value="Unassembled WGS sequence"/>
</dbReference>
<keyword evidence="2" id="KW-0472">Membrane</keyword>
<dbReference type="AlphaFoldDB" id="A0AAJ0I543"/>
<keyword evidence="4" id="KW-1185">Reference proteome</keyword>
<dbReference type="Gene3D" id="1.20.58.340">
    <property type="entry name" value="Magnesium transport protein CorA, transmembrane region"/>
    <property type="match status" value="1"/>
</dbReference>
<name>A0AAJ0I543_9PEZI</name>
<sequence length="563" mass="63933">MDYDRTSLEWSERDFSNFTCQFPDEKTTIVTKLANEEGPPTLEVKTLSTNEEWETWLKNAVLDFLPSSGHPRSGICAVIFGSVEPIFDDDEDGANTQSPVSYLPFSSDDILSQLVHEFHLHPRITRTISRLSCYFSAQRHYSDDDDLPKGGKERRPMITCTARTSSTLPNDMALSTTYFTEIDLNLAVFYGCNERQKEDISRRIRSCDLKHNHPLLLPGLFFELERIRLVDQVENLLDNFELRNNYEYNQLEKVGGARGLDLDMDKKRMTDVLKSTYRSRELVSLIMAVKRQLKKFETAMDMVETSVKSSPSSAFSSGCLTRTPSATLSSAPGSRTMSRSTTLEVNSEENYTQQGLPRLSGVSGYLRLQRAGRMIRERLQDIMFEFDDKINDCHLVKDNMSLTMQTVWSFFSLQDNQTNLKLSRLNTKLAHANTGLSEEMKKDSSQMRSIALLTMVFLPMSTVATIFSTNFFSWDAAEGQSVVSKYFWVFIVVAIALTCIVVGAWYTATCAKGRKGHRHCCIRLPFGALFGRKAGSTDDDLQPHRKSGRRVFEDEERGVSLDL</sequence>
<protein>
    <submittedName>
        <fullName evidence="3">Uncharacterized protein</fullName>
    </submittedName>
</protein>
<keyword evidence="2" id="KW-1133">Transmembrane helix</keyword>
<accession>A0AAJ0I543</accession>
<feature type="transmembrane region" description="Helical" evidence="2">
    <location>
        <begin position="450"/>
        <end position="474"/>
    </location>
</feature>
<reference evidence="3 4" key="1">
    <citation type="journal article" date="2023" name="Mol. Phylogenet. Evol.">
        <title>Genome-scale phylogeny and comparative genomics of the fungal order Sordariales.</title>
        <authorList>
            <person name="Hensen N."/>
            <person name="Bonometti L."/>
            <person name="Westerberg I."/>
            <person name="Brannstrom I.O."/>
            <person name="Guillou S."/>
            <person name="Cros-Aarteil S."/>
            <person name="Calhoun S."/>
            <person name="Haridas S."/>
            <person name="Kuo A."/>
            <person name="Mondo S."/>
            <person name="Pangilinan J."/>
            <person name="Riley R."/>
            <person name="LaButti K."/>
            <person name="Andreopoulos B."/>
            <person name="Lipzen A."/>
            <person name="Chen C."/>
            <person name="Yan M."/>
            <person name="Daum C."/>
            <person name="Ng V."/>
            <person name="Clum A."/>
            <person name="Steindorff A."/>
            <person name="Ohm R.A."/>
            <person name="Martin F."/>
            <person name="Silar P."/>
            <person name="Natvig D.O."/>
            <person name="Lalanne C."/>
            <person name="Gautier V."/>
            <person name="Ament-Velasquez S.L."/>
            <person name="Kruys A."/>
            <person name="Hutchinson M.I."/>
            <person name="Powell A.J."/>
            <person name="Barry K."/>
            <person name="Miller A.N."/>
            <person name="Grigoriev I.V."/>
            <person name="Debuchy R."/>
            <person name="Gladieux P."/>
            <person name="Hiltunen Thoren M."/>
            <person name="Johannesson H."/>
        </authorList>
    </citation>
    <scope>NUCLEOTIDE SEQUENCE [LARGE SCALE GENOMIC DNA]</scope>
    <source>
        <strain evidence="3 4">FGSC 10403</strain>
    </source>
</reference>
<evidence type="ECO:0000256" key="1">
    <source>
        <dbReference type="SAM" id="MobiDB-lite"/>
    </source>
</evidence>
<proteinExistence type="predicted"/>
<evidence type="ECO:0000313" key="3">
    <source>
        <dbReference type="EMBL" id="KAK3490444.1"/>
    </source>
</evidence>
<dbReference type="EMBL" id="JAULSX010000005">
    <property type="protein sequence ID" value="KAK3490444.1"/>
    <property type="molecule type" value="Genomic_DNA"/>
</dbReference>
<dbReference type="RefSeq" id="XP_062691627.1">
    <property type="nucleotide sequence ID" value="XM_062837285.1"/>
</dbReference>
<organism evidence="3 4">
    <name type="scientific">Neurospora hispaniola</name>
    <dbReference type="NCBI Taxonomy" id="588809"/>
    <lineage>
        <taxon>Eukaryota</taxon>
        <taxon>Fungi</taxon>
        <taxon>Dikarya</taxon>
        <taxon>Ascomycota</taxon>
        <taxon>Pezizomycotina</taxon>
        <taxon>Sordariomycetes</taxon>
        <taxon>Sordariomycetidae</taxon>
        <taxon>Sordariales</taxon>
        <taxon>Sordariaceae</taxon>
        <taxon>Neurospora</taxon>
    </lineage>
</organism>
<gene>
    <name evidence="3" type="ORF">B0T23DRAFT_381794</name>
</gene>
<evidence type="ECO:0000313" key="4">
    <source>
        <dbReference type="Proteomes" id="UP001285908"/>
    </source>
</evidence>
<feature type="transmembrane region" description="Helical" evidence="2">
    <location>
        <begin position="486"/>
        <end position="508"/>
    </location>
</feature>